<dbReference type="Pfam" id="PF12697">
    <property type="entry name" value="Abhydrolase_6"/>
    <property type="match status" value="1"/>
</dbReference>
<reference evidence="2" key="1">
    <citation type="journal article" date="2014" name="Int. J. Syst. Evol. Microbiol.">
        <title>Complete genome of a new Firmicutes species belonging to the dominant human colonic microbiota ('Ruminococcus bicirculans') reveals two chromosomes and a selective capacity to utilize plant glucans.</title>
        <authorList>
            <consortium name="NISC Comparative Sequencing Program"/>
            <person name="Wegmann U."/>
            <person name="Louis P."/>
            <person name="Goesmann A."/>
            <person name="Henrissat B."/>
            <person name="Duncan S.H."/>
            <person name="Flint H.J."/>
        </authorList>
    </citation>
    <scope>NUCLEOTIDE SEQUENCE</scope>
    <source>
        <strain evidence="2">NBRC 108216</strain>
    </source>
</reference>
<evidence type="ECO:0000259" key="1">
    <source>
        <dbReference type="Pfam" id="PF12697"/>
    </source>
</evidence>
<dbReference type="Proteomes" id="UP001161390">
    <property type="component" value="Unassembled WGS sequence"/>
</dbReference>
<dbReference type="Gene3D" id="3.40.50.1820">
    <property type="entry name" value="alpha/beta hydrolase"/>
    <property type="match status" value="1"/>
</dbReference>
<reference evidence="2" key="2">
    <citation type="submission" date="2023-01" db="EMBL/GenBank/DDBJ databases">
        <title>Draft genome sequence of Algimonas porphyrae strain NBRC 108216.</title>
        <authorList>
            <person name="Sun Q."/>
            <person name="Mori K."/>
        </authorList>
    </citation>
    <scope>NUCLEOTIDE SEQUENCE</scope>
    <source>
        <strain evidence="2">NBRC 108216</strain>
    </source>
</reference>
<proteinExistence type="predicted"/>
<dbReference type="RefSeq" id="WP_284369360.1">
    <property type="nucleotide sequence ID" value="NZ_BSNJ01000001.1"/>
</dbReference>
<dbReference type="InterPro" id="IPR029058">
    <property type="entry name" value="AB_hydrolase_fold"/>
</dbReference>
<organism evidence="2 3">
    <name type="scientific">Algimonas porphyrae</name>
    <dbReference type="NCBI Taxonomy" id="1128113"/>
    <lineage>
        <taxon>Bacteria</taxon>
        <taxon>Pseudomonadati</taxon>
        <taxon>Pseudomonadota</taxon>
        <taxon>Alphaproteobacteria</taxon>
        <taxon>Maricaulales</taxon>
        <taxon>Robiginitomaculaceae</taxon>
        <taxon>Algimonas</taxon>
    </lineage>
</organism>
<sequence length="250" mass="26726">MRSYFGPSGAQIHARIHGTGQPCLFLPPAPHSGAYFEALIPHLHDLKMIAVDYPGYGGSDRQGEPAIEAYAAAIAPHVPNDAVLVGFHTGNLVAAEIARRSDVSGIVMIDIPWFDAQTRAAYARKLPGTRLPTPVRGSYVKAVDGRHESVSELRAFHLWVETLRSGAHQSDAFRAAFAYDPHAGLANLPCPVRIIATRSGLLEPSRAAASAIDVSLTERMDVSAPVFEAHAREMAAAIGEAVQMICSGTE</sequence>
<protein>
    <recommendedName>
        <fullName evidence="1">AB hydrolase-1 domain-containing protein</fullName>
    </recommendedName>
</protein>
<gene>
    <name evidence="2" type="ORF">GCM10007854_05370</name>
</gene>
<keyword evidence="3" id="KW-1185">Reference proteome</keyword>
<dbReference type="SUPFAM" id="SSF53474">
    <property type="entry name" value="alpha/beta-Hydrolases"/>
    <property type="match status" value="1"/>
</dbReference>
<feature type="domain" description="AB hydrolase-1" evidence="1">
    <location>
        <begin position="24"/>
        <end position="236"/>
    </location>
</feature>
<name>A0ABQ5V015_9PROT</name>
<comment type="caution">
    <text evidence="2">The sequence shown here is derived from an EMBL/GenBank/DDBJ whole genome shotgun (WGS) entry which is preliminary data.</text>
</comment>
<accession>A0ABQ5V015</accession>
<dbReference type="EMBL" id="BSNJ01000001">
    <property type="protein sequence ID" value="GLQ19582.1"/>
    <property type="molecule type" value="Genomic_DNA"/>
</dbReference>
<evidence type="ECO:0000313" key="2">
    <source>
        <dbReference type="EMBL" id="GLQ19582.1"/>
    </source>
</evidence>
<dbReference type="InterPro" id="IPR000073">
    <property type="entry name" value="AB_hydrolase_1"/>
</dbReference>
<evidence type="ECO:0000313" key="3">
    <source>
        <dbReference type="Proteomes" id="UP001161390"/>
    </source>
</evidence>